<comment type="catalytic activity">
    <reaction evidence="2">
        <text>N-terminal N-formyl-L-methionyl-[peptide] + H2O = N-terminal L-methionyl-[peptide] + formate</text>
        <dbReference type="Rhea" id="RHEA:24420"/>
        <dbReference type="Rhea" id="RHEA-COMP:10639"/>
        <dbReference type="Rhea" id="RHEA-COMP:10640"/>
        <dbReference type="ChEBI" id="CHEBI:15377"/>
        <dbReference type="ChEBI" id="CHEBI:15740"/>
        <dbReference type="ChEBI" id="CHEBI:49298"/>
        <dbReference type="ChEBI" id="CHEBI:64731"/>
        <dbReference type="EC" id="3.5.1.88"/>
    </reaction>
</comment>
<name>A0A0G0A9D5_9BACT</name>
<evidence type="ECO:0000313" key="3">
    <source>
        <dbReference type="EMBL" id="KKP47951.1"/>
    </source>
</evidence>
<sequence length="177" mass="20486">MIQKIIQSGEKKLREISKPVDKFDKKIIALIQNLKDTLAIQNDPEGVGLAAPQIGINLRAFVTNFKNLKRVVVNPKILEINNSLPVTRNKKAKSEILEGCLSLPHYYGPLKREDTVKLKYLDENQKEIIEEFNGFNAQIILHEIDHLNGKLFVDRLLEQKKKLYKLDKNDEWEEIEI</sequence>
<dbReference type="PRINTS" id="PR01576">
    <property type="entry name" value="PDEFORMYLASE"/>
</dbReference>
<dbReference type="PIRSF" id="PIRSF004749">
    <property type="entry name" value="Pep_def"/>
    <property type="match status" value="1"/>
</dbReference>
<keyword evidence="2" id="KW-0408">Iron</keyword>
<dbReference type="GO" id="GO:0046872">
    <property type="term" value="F:metal ion binding"/>
    <property type="evidence" value="ECO:0007669"/>
    <property type="project" value="UniProtKB-KW"/>
</dbReference>
<dbReference type="AlphaFoldDB" id="A0A0G0A9D5"/>
<comment type="function">
    <text evidence="2">Removes the formyl group from the N-terminal Met of newly synthesized proteins. Requires at least a dipeptide for an efficient rate of reaction. N-terminal L-methionine is a prerequisite for activity but the enzyme has broad specificity at other positions.</text>
</comment>
<proteinExistence type="inferred from homology"/>
<dbReference type="Gene3D" id="3.90.45.10">
    <property type="entry name" value="Peptide deformylase"/>
    <property type="match status" value="1"/>
</dbReference>
<evidence type="ECO:0000256" key="1">
    <source>
        <dbReference type="ARBA" id="ARBA00010759"/>
    </source>
</evidence>
<organism evidence="3 4">
    <name type="scientific">Candidatus Woesebacteria bacterium GW2011_GWA2_33_28</name>
    <dbReference type="NCBI Taxonomy" id="1618561"/>
    <lineage>
        <taxon>Bacteria</taxon>
        <taxon>Candidatus Woeseibacteriota</taxon>
    </lineage>
</organism>
<dbReference type="EC" id="3.5.1.88" evidence="2"/>
<keyword evidence="2" id="KW-0479">Metal-binding</keyword>
<keyword evidence="2" id="KW-0648">Protein biosynthesis</keyword>
<dbReference type="HAMAP" id="MF_00163">
    <property type="entry name" value="Pep_deformylase"/>
    <property type="match status" value="1"/>
</dbReference>
<comment type="similarity">
    <text evidence="1 2">Belongs to the polypeptide deformylase family.</text>
</comment>
<accession>A0A0G0A9D5</accession>
<reference evidence="3 4" key="1">
    <citation type="journal article" date="2015" name="Nature">
        <title>rRNA introns, odd ribosomes, and small enigmatic genomes across a large radiation of phyla.</title>
        <authorList>
            <person name="Brown C.T."/>
            <person name="Hug L.A."/>
            <person name="Thomas B.C."/>
            <person name="Sharon I."/>
            <person name="Castelle C.J."/>
            <person name="Singh A."/>
            <person name="Wilkins M.J."/>
            <person name="Williams K.H."/>
            <person name="Banfield J.F."/>
        </authorList>
    </citation>
    <scope>NUCLEOTIDE SEQUENCE [LARGE SCALE GENOMIC DNA]</scope>
</reference>
<dbReference type="PATRIC" id="fig|1618561.3.peg.230"/>
<dbReference type="SUPFAM" id="SSF56420">
    <property type="entry name" value="Peptide deformylase"/>
    <property type="match status" value="1"/>
</dbReference>
<dbReference type="EMBL" id="LBOZ01000002">
    <property type="protein sequence ID" value="KKP47951.1"/>
    <property type="molecule type" value="Genomic_DNA"/>
</dbReference>
<dbReference type="NCBIfam" id="NF001159">
    <property type="entry name" value="PRK00150.1-3"/>
    <property type="match status" value="1"/>
</dbReference>
<dbReference type="Proteomes" id="UP000033995">
    <property type="component" value="Unassembled WGS sequence"/>
</dbReference>
<feature type="binding site" evidence="2">
    <location>
        <position position="100"/>
    </location>
    <ligand>
        <name>Fe cation</name>
        <dbReference type="ChEBI" id="CHEBI:24875"/>
    </ligand>
</feature>
<evidence type="ECO:0000313" key="4">
    <source>
        <dbReference type="Proteomes" id="UP000033995"/>
    </source>
</evidence>
<dbReference type="PANTHER" id="PTHR10458:SF22">
    <property type="entry name" value="PEPTIDE DEFORMYLASE"/>
    <property type="match status" value="1"/>
</dbReference>
<comment type="caution">
    <text evidence="3">The sequence shown here is derived from an EMBL/GenBank/DDBJ whole genome shotgun (WGS) entry which is preliminary data.</text>
</comment>
<feature type="binding site" evidence="2">
    <location>
        <position position="142"/>
    </location>
    <ligand>
        <name>Fe cation</name>
        <dbReference type="ChEBI" id="CHEBI:24875"/>
    </ligand>
</feature>
<comment type="cofactor">
    <cofactor evidence="2">
        <name>Fe(2+)</name>
        <dbReference type="ChEBI" id="CHEBI:29033"/>
    </cofactor>
    <text evidence="2">Binds 1 Fe(2+) ion.</text>
</comment>
<dbReference type="InterPro" id="IPR036821">
    <property type="entry name" value="Peptide_deformylase_sf"/>
</dbReference>
<protein>
    <recommendedName>
        <fullName evidence="2">Peptide deformylase</fullName>
        <shortName evidence="2">PDF</shortName>
        <ecNumber evidence="2">3.5.1.88</ecNumber>
    </recommendedName>
    <alternativeName>
        <fullName evidence="2">Polypeptide deformylase</fullName>
    </alternativeName>
</protein>
<dbReference type="NCBIfam" id="TIGR00079">
    <property type="entry name" value="pept_deformyl"/>
    <property type="match status" value="1"/>
</dbReference>
<dbReference type="GO" id="GO:0006412">
    <property type="term" value="P:translation"/>
    <property type="evidence" value="ECO:0007669"/>
    <property type="project" value="UniProtKB-UniRule"/>
</dbReference>
<gene>
    <name evidence="2" type="primary">def</name>
    <name evidence="3" type="ORF">UR38_C0002G0054</name>
</gene>
<feature type="active site" evidence="2">
    <location>
        <position position="143"/>
    </location>
</feature>
<dbReference type="PANTHER" id="PTHR10458">
    <property type="entry name" value="PEPTIDE DEFORMYLASE"/>
    <property type="match status" value="1"/>
</dbReference>
<dbReference type="InterPro" id="IPR023635">
    <property type="entry name" value="Peptide_deformylase"/>
</dbReference>
<evidence type="ECO:0000256" key="2">
    <source>
        <dbReference type="HAMAP-Rule" id="MF_00163"/>
    </source>
</evidence>
<keyword evidence="2" id="KW-0378">Hydrolase</keyword>
<dbReference type="GO" id="GO:0042586">
    <property type="term" value="F:peptide deformylase activity"/>
    <property type="evidence" value="ECO:0007669"/>
    <property type="project" value="UniProtKB-UniRule"/>
</dbReference>
<feature type="binding site" evidence="2">
    <location>
        <position position="146"/>
    </location>
    <ligand>
        <name>Fe cation</name>
        <dbReference type="ChEBI" id="CHEBI:24875"/>
    </ligand>
</feature>
<dbReference type="Pfam" id="PF01327">
    <property type="entry name" value="Pep_deformylase"/>
    <property type="match status" value="1"/>
</dbReference>
<dbReference type="CDD" id="cd00487">
    <property type="entry name" value="Pep_deformylase"/>
    <property type="match status" value="1"/>
</dbReference>